<evidence type="ECO:0000256" key="1">
    <source>
        <dbReference type="ARBA" id="ARBA00022801"/>
    </source>
</evidence>
<feature type="transmembrane region" description="Helical" evidence="2">
    <location>
        <begin position="7"/>
        <end position="31"/>
    </location>
</feature>
<feature type="transmembrane region" description="Helical" evidence="2">
    <location>
        <begin position="225"/>
        <end position="243"/>
    </location>
</feature>
<dbReference type="InterPro" id="IPR045768">
    <property type="entry name" value="SpoIIE_N"/>
</dbReference>
<dbReference type="PROSITE" id="PS51746">
    <property type="entry name" value="PPM_2"/>
    <property type="match status" value="1"/>
</dbReference>
<dbReference type="Proteomes" id="UP000533476">
    <property type="component" value="Unassembled WGS sequence"/>
</dbReference>
<keyword evidence="2" id="KW-0812">Transmembrane</keyword>
<dbReference type="EMBL" id="JABBVZ010000008">
    <property type="protein sequence ID" value="NMP21484.1"/>
    <property type="molecule type" value="Genomic_DNA"/>
</dbReference>
<dbReference type="PANTHER" id="PTHR43156:SF2">
    <property type="entry name" value="STAGE II SPORULATION PROTEIN E"/>
    <property type="match status" value="1"/>
</dbReference>
<dbReference type="InterPro" id="IPR052016">
    <property type="entry name" value="Bact_Sigma-Reg"/>
</dbReference>
<dbReference type="Pfam" id="PF07228">
    <property type="entry name" value="SpoIIE"/>
    <property type="match status" value="1"/>
</dbReference>
<name>A0A7Y0Q2T3_9FIRM</name>
<gene>
    <name evidence="4" type="ORF">HIJ39_03810</name>
</gene>
<evidence type="ECO:0000259" key="3">
    <source>
        <dbReference type="PROSITE" id="PS51746"/>
    </source>
</evidence>
<keyword evidence="1" id="KW-0378">Hydrolase</keyword>
<sequence>MGVGVAGAIFGQAMLYHHAAPFVAIFSLMVWPKRRHWYAPLMLGGLAGTLLAAGWLSAVVLLAWGLVVPLPWYRPGWQFLRWPLLALGAAGLFLAGHAGTSYTLIVAALVAAGSILLFFLLSRELERVLVGDVDRRTLVLALASLGCLIAGLAGYQIFDVNPSLFFGALVMLSATAIQGPAGGAVAGATLGVTLALRGGSADVMVGILVAGGFLAGWLGTKHWRWASVGLVAGVLLYAVFIQMPSPLKPFWVSMAGAAAVFQAVPDSVIAIARRWAESFAGVNARDLLGERMTKIADVMREMARAFRVDEEIQAPETQLVQSVVESVCKKCSLYRSCWEDEFYRSYRGLMDLSAKAEDAVVTDEDLEGDLARRCIRPDAVAHATNLAMNREKERANFALRIKESRALAELQLTGLAQLVAEMAQDVQATPTVKRRRWRVEPLGYRVGVAKRPRRGGVISGDSELICDLSPTRVVFGISDGMGVGPRAAWESGAAMSLLEQLLMAGFSQPLAVRAVNSTLLLRSVDDHFATLDLLLLDQEARQMEIVKVAASPTFIRRRGHVFEVRGHSLPVGIVQDVAIDPITQPVEPGDVVVMVTDGVMEDDQRSGEARLKRFLEQMPVGDPEMMAEALLSFMLGDSQDGRDDALVMVIVIGAPSSVAPYAEQADNGAVPEWQRITPISLRRG</sequence>
<proteinExistence type="predicted"/>
<accession>A0A7Y0Q2T3</accession>
<dbReference type="AlphaFoldDB" id="A0A7Y0Q2T3"/>
<keyword evidence="2" id="KW-0472">Membrane</keyword>
<dbReference type="SMART" id="SM00331">
    <property type="entry name" value="PP2C_SIG"/>
    <property type="match status" value="1"/>
</dbReference>
<protein>
    <submittedName>
        <fullName evidence="4">SpoIIE family protein phosphatase</fullName>
    </submittedName>
</protein>
<dbReference type="Gene3D" id="3.60.40.10">
    <property type="entry name" value="PPM-type phosphatase domain"/>
    <property type="match status" value="1"/>
</dbReference>
<dbReference type="InterPro" id="IPR036457">
    <property type="entry name" value="PPM-type-like_dom_sf"/>
</dbReference>
<dbReference type="GO" id="GO:0016791">
    <property type="term" value="F:phosphatase activity"/>
    <property type="evidence" value="ECO:0007669"/>
    <property type="project" value="TreeGrafter"/>
</dbReference>
<feature type="transmembrane region" description="Helical" evidence="2">
    <location>
        <begin position="37"/>
        <end position="67"/>
    </location>
</feature>
<evidence type="ECO:0000256" key="2">
    <source>
        <dbReference type="SAM" id="Phobius"/>
    </source>
</evidence>
<dbReference type="InterPro" id="IPR001932">
    <property type="entry name" value="PPM-type_phosphatase-like_dom"/>
</dbReference>
<feature type="transmembrane region" description="Helical" evidence="2">
    <location>
        <begin position="79"/>
        <end position="96"/>
    </location>
</feature>
<feature type="domain" description="PPM-type phosphatase" evidence="3">
    <location>
        <begin position="445"/>
        <end position="652"/>
    </location>
</feature>
<feature type="transmembrane region" description="Helical" evidence="2">
    <location>
        <begin position="203"/>
        <end position="219"/>
    </location>
</feature>
<evidence type="ECO:0000313" key="4">
    <source>
        <dbReference type="EMBL" id="NMP21484.1"/>
    </source>
</evidence>
<evidence type="ECO:0000313" key="5">
    <source>
        <dbReference type="Proteomes" id="UP000533476"/>
    </source>
</evidence>
<organism evidence="4 5">
    <name type="scientific">Sulfobacillus harzensis</name>
    <dbReference type="NCBI Taxonomy" id="2729629"/>
    <lineage>
        <taxon>Bacteria</taxon>
        <taxon>Bacillati</taxon>
        <taxon>Bacillota</taxon>
        <taxon>Clostridia</taxon>
        <taxon>Eubacteriales</taxon>
        <taxon>Clostridiales Family XVII. Incertae Sedis</taxon>
        <taxon>Sulfobacillus</taxon>
    </lineage>
</organism>
<comment type="caution">
    <text evidence="4">The sequence shown here is derived from an EMBL/GenBank/DDBJ whole genome shotgun (WGS) entry which is preliminary data.</text>
</comment>
<feature type="transmembrane region" description="Helical" evidence="2">
    <location>
        <begin position="164"/>
        <end position="196"/>
    </location>
</feature>
<dbReference type="PANTHER" id="PTHR43156">
    <property type="entry name" value="STAGE II SPORULATION PROTEIN E-RELATED"/>
    <property type="match status" value="1"/>
</dbReference>
<keyword evidence="5" id="KW-1185">Reference proteome</keyword>
<dbReference type="Pfam" id="PF19732">
    <property type="entry name" value="SpoIIE_N"/>
    <property type="match status" value="1"/>
</dbReference>
<dbReference type="SUPFAM" id="SSF81606">
    <property type="entry name" value="PP2C-like"/>
    <property type="match status" value="1"/>
</dbReference>
<keyword evidence="2" id="KW-1133">Transmembrane helix</keyword>
<feature type="transmembrane region" description="Helical" evidence="2">
    <location>
        <begin position="102"/>
        <end position="121"/>
    </location>
</feature>
<reference evidence="4 5" key="1">
    <citation type="submission" date="2020-04" db="EMBL/GenBank/DDBJ databases">
        <authorList>
            <person name="Zhang R."/>
            <person name="Schippers A."/>
        </authorList>
    </citation>
    <scope>NUCLEOTIDE SEQUENCE [LARGE SCALE GENOMIC DNA]</scope>
    <source>
        <strain evidence="4 5">DSM 109850</strain>
    </source>
</reference>
<feature type="transmembrane region" description="Helical" evidence="2">
    <location>
        <begin position="137"/>
        <end position="158"/>
    </location>
</feature>